<dbReference type="SUPFAM" id="SSF56645">
    <property type="entry name" value="Acyl-CoA dehydrogenase NM domain-like"/>
    <property type="match status" value="1"/>
</dbReference>
<dbReference type="EMBL" id="BJVJ01000030">
    <property type="protein sequence ID" value="GEL24245.1"/>
    <property type="molecule type" value="Genomic_DNA"/>
</dbReference>
<dbReference type="InterPro" id="IPR013786">
    <property type="entry name" value="AcylCoA_DH/ox_N"/>
</dbReference>
<comment type="cofactor">
    <cofactor evidence="1">
        <name>FAD</name>
        <dbReference type="ChEBI" id="CHEBI:57692"/>
    </cofactor>
</comment>
<comment type="caution">
    <text evidence="8">The sequence shown here is derived from an EMBL/GenBank/DDBJ whole genome shotgun (WGS) entry which is preliminary data.</text>
</comment>
<comment type="similarity">
    <text evidence="2">Belongs to the acyl-CoA dehydrogenase family.</text>
</comment>
<dbReference type="SUPFAM" id="SSF47203">
    <property type="entry name" value="Acyl-CoA dehydrogenase C-terminal domain-like"/>
    <property type="match status" value="1"/>
</dbReference>
<dbReference type="InterPro" id="IPR046373">
    <property type="entry name" value="Acyl-CoA_Oxase/DH_mid-dom_sf"/>
</dbReference>
<evidence type="ECO:0000313" key="8">
    <source>
        <dbReference type="EMBL" id="GEL24245.1"/>
    </source>
</evidence>
<evidence type="ECO:0000313" key="9">
    <source>
        <dbReference type="Proteomes" id="UP000321685"/>
    </source>
</evidence>
<dbReference type="RefSeq" id="WP_147108800.1">
    <property type="nucleotide sequence ID" value="NZ_BJVJ01000030.1"/>
</dbReference>
<sequence length="386" mass="41523">MYIPVTLTEEQKALRSAVRSLFDAHMDEDRRRAAIDSERGYSEDLWQLMAEMGLHALVVPEEYGGAGGDMNDLRVVFHEAGRVLLTGPFFASAAMATPLVIEAATDEARRHLLPALAAGELVAAPAICEESGSWNLDDVRLPATVRGGEVVLEGTKHYVLDALVADVLLVVVRTGDGLALVSVAADDPRVEIERLETLDLTRRVAAVRFHGCTGRLLSAPGQDVIEQLRKALDAAVVALAAEQSGAMEALLESALSYTGLRHQFGRPIATFQVIKHKLADMTLDVERSLSASSEAARAFVDPAQRAVAASTAKAFASDAFVKAATEHIQVHGGIGFTWEHHAHLYYRRAASSREILGSPQEHRGRIVSLLLDDMPELAETAGVAGV</sequence>
<feature type="domain" description="Acyl-CoA dehydrogenase/oxidase C-terminal" evidence="6">
    <location>
        <begin position="229"/>
        <end position="366"/>
    </location>
</feature>
<dbReference type="GO" id="GO:0003995">
    <property type="term" value="F:acyl-CoA dehydrogenase activity"/>
    <property type="evidence" value="ECO:0007669"/>
    <property type="project" value="TreeGrafter"/>
</dbReference>
<dbReference type="Gene3D" id="1.10.540.10">
    <property type="entry name" value="Acyl-CoA dehydrogenase/oxidase, N-terminal domain"/>
    <property type="match status" value="1"/>
</dbReference>
<dbReference type="GO" id="GO:0050660">
    <property type="term" value="F:flavin adenine dinucleotide binding"/>
    <property type="evidence" value="ECO:0007669"/>
    <property type="project" value="InterPro"/>
</dbReference>
<dbReference type="InterPro" id="IPR009100">
    <property type="entry name" value="AcylCoA_DH/oxidase_NM_dom_sf"/>
</dbReference>
<name>A0A511DHH5_9PSEU</name>
<dbReference type="InterPro" id="IPR036250">
    <property type="entry name" value="AcylCo_DH-like_C"/>
</dbReference>
<dbReference type="InterPro" id="IPR009075">
    <property type="entry name" value="AcylCo_DH/oxidase_C"/>
</dbReference>
<organism evidence="8 9">
    <name type="scientific">Pseudonocardia sulfidoxydans NBRC 16205</name>
    <dbReference type="NCBI Taxonomy" id="1223511"/>
    <lineage>
        <taxon>Bacteria</taxon>
        <taxon>Bacillati</taxon>
        <taxon>Actinomycetota</taxon>
        <taxon>Actinomycetes</taxon>
        <taxon>Pseudonocardiales</taxon>
        <taxon>Pseudonocardiaceae</taxon>
        <taxon>Pseudonocardia</taxon>
    </lineage>
</organism>
<protein>
    <submittedName>
        <fullName evidence="8">Acyl-CoA dehydrogenase</fullName>
    </submittedName>
</protein>
<feature type="domain" description="Acyl-CoA dehydrogenase/oxidase N-terminal" evidence="7">
    <location>
        <begin position="8"/>
        <end position="120"/>
    </location>
</feature>
<dbReference type="Pfam" id="PF02771">
    <property type="entry name" value="Acyl-CoA_dh_N"/>
    <property type="match status" value="1"/>
</dbReference>
<dbReference type="PANTHER" id="PTHR43884">
    <property type="entry name" value="ACYL-COA DEHYDROGENASE"/>
    <property type="match status" value="1"/>
</dbReference>
<evidence type="ECO:0000256" key="3">
    <source>
        <dbReference type="ARBA" id="ARBA00022630"/>
    </source>
</evidence>
<dbReference type="OrthoDB" id="3663644at2"/>
<dbReference type="AlphaFoldDB" id="A0A511DHH5"/>
<evidence type="ECO:0000256" key="4">
    <source>
        <dbReference type="ARBA" id="ARBA00022827"/>
    </source>
</evidence>
<gene>
    <name evidence="8" type="primary">acd</name>
    <name evidence="8" type="ORF">PSU4_31990</name>
</gene>
<keyword evidence="4" id="KW-0274">FAD</keyword>
<evidence type="ECO:0000259" key="6">
    <source>
        <dbReference type="Pfam" id="PF00441"/>
    </source>
</evidence>
<dbReference type="InterPro" id="IPR037069">
    <property type="entry name" value="AcylCoA_DH/ox_N_sf"/>
</dbReference>
<keyword evidence="5" id="KW-0560">Oxidoreductase</keyword>
<evidence type="ECO:0000256" key="2">
    <source>
        <dbReference type="ARBA" id="ARBA00009347"/>
    </source>
</evidence>
<evidence type="ECO:0000256" key="1">
    <source>
        <dbReference type="ARBA" id="ARBA00001974"/>
    </source>
</evidence>
<evidence type="ECO:0000259" key="7">
    <source>
        <dbReference type="Pfam" id="PF02771"/>
    </source>
</evidence>
<accession>A0A511DHH5</accession>
<keyword evidence="9" id="KW-1185">Reference proteome</keyword>
<dbReference type="Proteomes" id="UP000321685">
    <property type="component" value="Unassembled WGS sequence"/>
</dbReference>
<reference evidence="8 9" key="1">
    <citation type="submission" date="2019-07" db="EMBL/GenBank/DDBJ databases">
        <title>Whole genome shotgun sequence of Pseudonocardia sulfidoxydans NBRC 16205.</title>
        <authorList>
            <person name="Hosoyama A."/>
            <person name="Uohara A."/>
            <person name="Ohji S."/>
            <person name="Ichikawa N."/>
        </authorList>
    </citation>
    <scope>NUCLEOTIDE SEQUENCE [LARGE SCALE GENOMIC DNA]</scope>
    <source>
        <strain evidence="8 9">NBRC 16205</strain>
    </source>
</reference>
<dbReference type="Gene3D" id="2.40.110.10">
    <property type="entry name" value="Butyryl-CoA Dehydrogenase, subunit A, domain 2"/>
    <property type="match status" value="1"/>
</dbReference>
<dbReference type="PANTHER" id="PTHR43884:SF20">
    <property type="entry name" value="ACYL-COA DEHYDROGENASE FADE28"/>
    <property type="match status" value="1"/>
</dbReference>
<dbReference type="Gene3D" id="1.20.140.10">
    <property type="entry name" value="Butyryl-CoA Dehydrogenase, subunit A, domain 3"/>
    <property type="match status" value="1"/>
</dbReference>
<dbReference type="Pfam" id="PF00441">
    <property type="entry name" value="Acyl-CoA_dh_1"/>
    <property type="match status" value="1"/>
</dbReference>
<evidence type="ECO:0000256" key="5">
    <source>
        <dbReference type="ARBA" id="ARBA00023002"/>
    </source>
</evidence>
<proteinExistence type="inferred from homology"/>
<dbReference type="CDD" id="cd00567">
    <property type="entry name" value="ACAD"/>
    <property type="match status" value="1"/>
</dbReference>
<keyword evidence="3" id="KW-0285">Flavoprotein</keyword>